<dbReference type="AlphaFoldDB" id="A0A5J4ZK23"/>
<organism evidence="2 3">
    <name type="scientific">Nyssa sinensis</name>
    <dbReference type="NCBI Taxonomy" id="561372"/>
    <lineage>
        <taxon>Eukaryota</taxon>
        <taxon>Viridiplantae</taxon>
        <taxon>Streptophyta</taxon>
        <taxon>Embryophyta</taxon>
        <taxon>Tracheophyta</taxon>
        <taxon>Spermatophyta</taxon>
        <taxon>Magnoliopsida</taxon>
        <taxon>eudicotyledons</taxon>
        <taxon>Gunneridae</taxon>
        <taxon>Pentapetalae</taxon>
        <taxon>asterids</taxon>
        <taxon>Cornales</taxon>
        <taxon>Nyssaceae</taxon>
        <taxon>Nyssa</taxon>
    </lineage>
</organism>
<evidence type="ECO:0000256" key="1">
    <source>
        <dbReference type="SAM" id="MobiDB-lite"/>
    </source>
</evidence>
<evidence type="ECO:0000313" key="3">
    <source>
        <dbReference type="Proteomes" id="UP000325577"/>
    </source>
</evidence>
<accession>A0A5J4ZK23</accession>
<feature type="compositionally biased region" description="Acidic residues" evidence="1">
    <location>
        <begin position="17"/>
        <end position="30"/>
    </location>
</feature>
<name>A0A5J4ZK23_9ASTE</name>
<protein>
    <submittedName>
        <fullName evidence="2">Uncharacterized protein</fullName>
    </submittedName>
</protein>
<dbReference type="EMBL" id="CM018051">
    <property type="protein sequence ID" value="KAA8517571.1"/>
    <property type="molecule type" value="Genomic_DNA"/>
</dbReference>
<reference evidence="2 3" key="1">
    <citation type="submission" date="2019-09" db="EMBL/GenBank/DDBJ databases">
        <title>A chromosome-level genome assembly of the Chinese tupelo Nyssa sinensis.</title>
        <authorList>
            <person name="Yang X."/>
            <person name="Kang M."/>
            <person name="Yang Y."/>
            <person name="Xiong H."/>
            <person name="Wang M."/>
            <person name="Zhang Z."/>
            <person name="Wang Z."/>
            <person name="Wu H."/>
            <person name="Ma T."/>
            <person name="Liu J."/>
            <person name="Xi Z."/>
        </authorList>
    </citation>
    <scope>NUCLEOTIDE SEQUENCE [LARGE SCALE GENOMIC DNA]</scope>
    <source>
        <strain evidence="2">J267</strain>
        <tissue evidence="2">Leaf</tissue>
    </source>
</reference>
<proteinExistence type="predicted"/>
<evidence type="ECO:0000313" key="2">
    <source>
        <dbReference type="EMBL" id="KAA8517571.1"/>
    </source>
</evidence>
<sequence length="71" mass="7722">MIAVKTVQIVDSSIVNPDDEGSSSDVEDAQEVSQQPESIAASRSKRKIRKPASEIEGWGMAMALLLWASEF</sequence>
<dbReference type="Proteomes" id="UP000325577">
    <property type="component" value="Linkage Group LG8"/>
</dbReference>
<gene>
    <name evidence="2" type="ORF">F0562_017799</name>
</gene>
<feature type="region of interest" description="Disordered" evidence="1">
    <location>
        <begin position="13"/>
        <end position="50"/>
    </location>
</feature>
<keyword evidence="3" id="KW-1185">Reference proteome</keyword>